<dbReference type="InterPro" id="IPR013815">
    <property type="entry name" value="ATP_grasp_subdomain_1"/>
</dbReference>
<dbReference type="Pfam" id="PF07478">
    <property type="entry name" value="Dala_Dala_lig_C"/>
    <property type="match status" value="1"/>
</dbReference>
<keyword evidence="5 13" id="KW-0963">Cytoplasm</keyword>
<dbReference type="GO" id="GO:0005737">
    <property type="term" value="C:cytoplasm"/>
    <property type="evidence" value="ECO:0007669"/>
    <property type="project" value="UniProtKB-SubCell"/>
</dbReference>
<dbReference type="InterPro" id="IPR016185">
    <property type="entry name" value="PreATP-grasp_dom_sf"/>
</dbReference>
<evidence type="ECO:0000256" key="14">
    <source>
        <dbReference type="PIRSR" id="PIRSR039102-1"/>
    </source>
</evidence>
<dbReference type="EMBL" id="JACHFD010000012">
    <property type="protein sequence ID" value="MBB5352333.1"/>
    <property type="molecule type" value="Genomic_DNA"/>
</dbReference>
<dbReference type="GO" id="GO:0008360">
    <property type="term" value="P:regulation of cell shape"/>
    <property type="evidence" value="ECO:0007669"/>
    <property type="project" value="UniProtKB-KW"/>
</dbReference>
<keyword evidence="15" id="KW-0464">Manganese</keyword>
<feature type="binding site" evidence="15">
    <location>
        <position position="270"/>
    </location>
    <ligand>
        <name>Mg(2+)</name>
        <dbReference type="ChEBI" id="CHEBI:18420"/>
        <label>2</label>
    </ligand>
</feature>
<dbReference type="RefSeq" id="WP_246418071.1">
    <property type="nucleotide sequence ID" value="NZ_JACHFD010000012.1"/>
</dbReference>
<dbReference type="UniPathway" id="UPA00219"/>
<dbReference type="PANTHER" id="PTHR23132">
    <property type="entry name" value="D-ALANINE--D-ALANINE LIGASE"/>
    <property type="match status" value="1"/>
</dbReference>
<dbReference type="SUPFAM" id="SSF56059">
    <property type="entry name" value="Glutathione synthetase ATP-binding domain-like"/>
    <property type="match status" value="1"/>
</dbReference>
<feature type="binding site" evidence="15">
    <location>
        <position position="268"/>
    </location>
    <ligand>
        <name>Mg(2+)</name>
        <dbReference type="ChEBI" id="CHEBI:18420"/>
        <label>2</label>
    </ligand>
</feature>
<proteinExistence type="inferred from homology"/>
<comment type="pathway">
    <text evidence="13">Cell wall biogenesis; peptidoglycan biosynthesis.</text>
</comment>
<feature type="domain" description="ATP-grasp" evidence="17">
    <location>
        <begin position="105"/>
        <end position="301"/>
    </location>
</feature>
<comment type="caution">
    <text evidence="18">The sequence shown here is derived from an EMBL/GenBank/DDBJ whole genome shotgun (WGS) entry which is preliminary data.</text>
</comment>
<evidence type="ECO:0000256" key="6">
    <source>
        <dbReference type="ARBA" id="ARBA00022598"/>
    </source>
</evidence>
<evidence type="ECO:0000313" key="19">
    <source>
        <dbReference type="Proteomes" id="UP000557717"/>
    </source>
</evidence>
<dbReference type="InterPro" id="IPR011761">
    <property type="entry name" value="ATP-grasp"/>
</dbReference>
<comment type="cofactor">
    <cofactor evidence="1">
        <name>Mn(2+)</name>
        <dbReference type="ChEBI" id="CHEBI:29035"/>
    </cofactor>
</comment>
<evidence type="ECO:0000256" key="11">
    <source>
        <dbReference type="ARBA" id="ARBA00023316"/>
    </source>
</evidence>
<feature type="active site" evidence="14">
    <location>
        <position position="21"/>
    </location>
</feature>
<evidence type="ECO:0000256" key="4">
    <source>
        <dbReference type="ARBA" id="ARBA00012216"/>
    </source>
</evidence>
<organism evidence="18 19">
    <name type="scientific">Haloferula luteola</name>
    <dbReference type="NCBI Taxonomy" id="595692"/>
    <lineage>
        <taxon>Bacteria</taxon>
        <taxon>Pseudomonadati</taxon>
        <taxon>Verrucomicrobiota</taxon>
        <taxon>Verrucomicrobiia</taxon>
        <taxon>Verrucomicrobiales</taxon>
        <taxon>Verrucomicrobiaceae</taxon>
        <taxon>Haloferula</taxon>
    </lineage>
</organism>
<evidence type="ECO:0000256" key="12">
    <source>
        <dbReference type="ARBA" id="ARBA00047614"/>
    </source>
</evidence>
<dbReference type="GO" id="GO:0005524">
    <property type="term" value="F:ATP binding"/>
    <property type="evidence" value="ECO:0007669"/>
    <property type="project" value="UniProtKB-UniRule"/>
</dbReference>
<evidence type="ECO:0000256" key="15">
    <source>
        <dbReference type="PIRSR" id="PIRSR039102-3"/>
    </source>
</evidence>
<name>A0A840V470_9BACT</name>
<dbReference type="InterPro" id="IPR011095">
    <property type="entry name" value="Dala_Dala_lig_C"/>
</dbReference>
<dbReference type="InterPro" id="IPR005905">
    <property type="entry name" value="D_ala_D_ala"/>
</dbReference>
<comment type="catalytic activity">
    <reaction evidence="12 13">
        <text>2 D-alanine + ATP = D-alanyl-D-alanine + ADP + phosphate + H(+)</text>
        <dbReference type="Rhea" id="RHEA:11224"/>
        <dbReference type="ChEBI" id="CHEBI:15378"/>
        <dbReference type="ChEBI" id="CHEBI:30616"/>
        <dbReference type="ChEBI" id="CHEBI:43474"/>
        <dbReference type="ChEBI" id="CHEBI:57416"/>
        <dbReference type="ChEBI" id="CHEBI:57822"/>
        <dbReference type="ChEBI" id="CHEBI:456216"/>
        <dbReference type="EC" id="6.3.2.4"/>
    </reaction>
</comment>
<dbReference type="GO" id="GO:0008716">
    <property type="term" value="F:D-alanine-D-alanine ligase activity"/>
    <property type="evidence" value="ECO:0007669"/>
    <property type="project" value="UniProtKB-UniRule"/>
</dbReference>
<dbReference type="PROSITE" id="PS00844">
    <property type="entry name" value="DALA_DALA_LIGASE_2"/>
    <property type="match status" value="1"/>
</dbReference>
<evidence type="ECO:0000256" key="7">
    <source>
        <dbReference type="ARBA" id="ARBA00022741"/>
    </source>
</evidence>
<evidence type="ECO:0000256" key="5">
    <source>
        <dbReference type="ARBA" id="ARBA00022490"/>
    </source>
</evidence>
<dbReference type="NCBIfam" id="NF002378">
    <property type="entry name" value="PRK01372.1"/>
    <property type="match status" value="1"/>
</dbReference>
<dbReference type="Gene3D" id="3.30.470.20">
    <property type="entry name" value="ATP-grasp fold, B domain"/>
    <property type="match status" value="1"/>
</dbReference>
<evidence type="ECO:0000256" key="8">
    <source>
        <dbReference type="ARBA" id="ARBA00022840"/>
    </source>
</evidence>
<dbReference type="PROSITE" id="PS00843">
    <property type="entry name" value="DALA_DALA_LIGASE_1"/>
    <property type="match status" value="1"/>
</dbReference>
<evidence type="ECO:0000256" key="3">
    <source>
        <dbReference type="ARBA" id="ARBA00010871"/>
    </source>
</evidence>
<comment type="similarity">
    <text evidence="3 13">Belongs to the D-alanine--D-alanine ligase family.</text>
</comment>
<keyword evidence="8 16" id="KW-0067">ATP-binding</keyword>
<keyword evidence="7 16" id="KW-0547">Nucleotide-binding</keyword>
<dbReference type="GO" id="GO:0046872">
    <property type="term" value="F:metal ion binding"/>
    <property type="evidence" value="ECO:0007669"/>
    <property type="project" value="UniProtKB-KW"/>
</dbReference>
<comment type="cofactor">
    <cofactor evidence="15">
        <name>Mg(2+)</name>
        <dbReference type="ChEBI" id="CHEBI:18420"/>
    </cofactor>
    <cofactor evidence="15">
        <name>Mn(2+)</name>
        <dbReference type="ChEBI" id="CHEBI:29035"/>
    </cofactor>
    <text evidence="15">Binds 2 magnesium or manganese ions per subunit.</text>
</comment>
<feature type="active site" evidence="14">
    <location>
        <position position="144"/>
    </location>
</feature>
<evidence type="ECO:0000256" key="1">
    <source>
        <dbReference type="ARBA" id="ARBA00001936"/>
    </source>
</evidence>
<evidence type="ECO:0000313" key="18">
    <source>
        <dbReference type="EMBL" id="MBB5352333.1"/>
    </source>
</evidence>
<keyword evidence="10 13" id="KW-0573">Peptidoglycan synthesis</keyword>
<dbReference type="EC" id="6.3.2.4" evidence="4 13"/>
<protein>
    <recommendedName>
        <fullName evidence="4 13">D-alanine--D-alanine ligase</fullName>
        <ecNumber evidence="4 13">6.3.2.4</ecNumber>
    </recommendedName>
    <alternativeName>
        <fullName evidence="13">D-Ala-D-Ala ligase</fullName>
    </alternativeName>
    <alternativeName>
        <fullName evidence="13">D-alanylalanine synthetase</fullName>
    </alternativeName>
</protein>
<dbReference type="GO" id="GO:0071555">
    <property type="term" value="P:cell wall organization"/>
    <property type="evidence" value="ECO:0007669"/>
    <property type="project" value="UniProtKB-KW"/>
</dbReference>
<dbReference type="Gene3D" id="3.30.1490.20">
    <property type="entry name" value="ATP-grasp fold, A domain"/>
    <property type="match status" value="1"/>
</dbReference>
<dbReference type="Proteomes" id="UP000557717">
    <property type="component" value="Unassembled WGS sequence"/>
</dbReference>
<keyword evidence="19" id="KW-1185">Reference proteome</keyword>
<sequence length="310" mass="32330">MSDALMIQGTVAVLMGGPGSEREVSLASGKAVAKALRDGGVEVVEVDVKGPEFELPVGCVLAFNLIHGTFGEDGDLQAELEKRGIPYTGAGRESSRIAFDKHLAKEKFVAAGVPTPASETVNIARGERPGMALPYVVKSPCQGSSVGVYIVKTPEQAEAAFADVSQYGDLALVEAFVTGRELTVGIFDDAALPVVEIVPPDGVYDMASKYPWLSGAQGSQYFCPAALDEATTLRVQAAALAAHRALGVEIYSRVDVLLDGDGEPFVLEANTIPGMTETSLLPKSAAAAGLDFGTLCLRIGERSLALGARC</sequence>
<dbReference type="InterPro" id="IPR000291">
    <property type="entry name" value="D-Ala_lig_Van_CS"/>
</dbReference>
<keyword evidence="6 13" id="KW-0436">Ligase</keyword>
<feature type="binding site" evidence="15">
    <location>
        <position position="255"/>
    </location>
    <ligand>
        <name>Mg(2+)</name>
        <dbReference type="ChEBI" id="CHEBI:18420"/>
        <label>1</label>
    </ligand>
</feature>
<evidence type="ECO:0000256" key="9">
    <source>
        <dbReference type="ARBA" id="ARBA00022960"/>
    </source>
</evidence>
<feature type="binding site" evidence="15">
    <location>
        <position position="268"/>
    </location>
    <ligand>
        <name>Mg(2+)</name>
        <dbReference type="ChEBI" id="CHEBI:18420"/>
        <label>1</label>
    </ligand>
</feature>
<accession>A0A840V470</accession>
<evidence type="ECO:0000256" key="10">
    <source>
        <dbReference type="ARBA" id="ARBA00022984"/>
    </source>
</evidence>
<reference evidence="18 19" key="1">
    <citation type="submission" date="2020-08" db="EMBL/GenBank/DDBJ databases">
        <title>Genomic Encyclopedia of Type Strains, Phase IV (KMG-IV): sequencing the most valuable type-strain genomes for metagenomic binning, comparative biology and taxonomic classification.</title>
        <authorList>
            <person name="Goeker M."/>
        </authorList>
    </citation>
    <scope>NUCLEOTIDE SEQUENCE [LARGE SCALE GENOMIC DNA]</scope>
    <source>
        <strain evidence="18 19">YC6886</strain>
    </source>
</reference>
<evidence type="ECO:0000256" key="13">
    <source>
        <dbReference type="HAMAP-Rule" id="MF_00047"/>
    </source>
</evidence>
<keyword evidence="15" id="KW-0479">Metal-binding</keyword>
<keyword evidence="11 13" id="KW-0961">Cell wall biogenesis/degradation</keyword>
<gene>
    <name evidence="13" type="primary">ddl</name>
    <name evidence="18" type="ORF">HNR46_002578</name>
</gene>
<dbReference type="Gene3D" id="3.40.50.20">
    <property type="match status" value="1"/>
</dbReference>
<dbReference type="PANTHER" id="PTHR23132:SF23">
    <property type="entry name" value="D-ALANINE--D-ALANINE LIGASE B"/>
    <property type="match status" value="1"/>
</dbReference>
<keyword evidence="15" id="KW-0460">Magnesium</keyword>
<evidence type="ECO:0000259" key="17">
    <source>
        <dbReference type="PROSITE" id="PS50975"/>
    </source>
</evidence>
<comment type="subcellular location">
    <subcellularLocation>
        <location evidence="2 13">Cytoplasm</location>
    </subcellularLocation>
</comment>
<dbReference type="PROSITE" id="PS50975">
    <property type="entry name" value="ATP_GRASP"/>
    <property type="match status" value="1"/>
</dbReference>
<dbReference type="HAMAP" id="MF_00047">
    <property type="entry name" value="Dala_Dala_lig"/>
    <property type="match status" value="1"/>
</dbReference>
<comment type="function">
    <text evidence="13">Cell wall formation.</text>
</comment>
<dbReference type="SUPFAM" id="SSF52440">
    <property type="entry name" value="PreATP-grasp domain"/>
    <property type="match status" value="1"/>
</dbReference>
<keyword evidence="9 13" id="KW-0133">Cell shape</keyword>
<evidence type="ECO:0000256" key="16">
    <source>
        <dbReference type="PROSITE-ProRule" id="PRU00409"/>
    </source>
</evidence>
<dbReference type="AlphaFoldDB" id="A0A840V470"/>
<dbReference type="GO" id="GO:0009252">
    <property type="term" value="P:peptidoglycan biosynthetic process"/>
    <property type="evidence" value="ECO:0007669"/>
    <property type="project" value="UniProtKB-UniRule"/>
</dbReference>
<evidence type="ECO:0000256" key="2">
    <source>
        <dbReference type="ARBA" id="ARBA00004496"/>
    </source>
</evidence>
<feature type="active site" evidence="14">
    <location>
        <position position="279"/>
    </location>
</feature>
<dbReference type="PIRSF" id="PIRSF039102">
    <property type="entry name" value="Ddl/VanB"/>
    <property type="match status" value="1"/>
</dbReference>